<evidence type="ECO:0000256" key="8">
    <source>
        <dbReference type="ARBA" id="ARBA00023224"/>
    </source>
</evidence>
<evidence type="ECO:0000259" key="11">
    <source>
        <dbReference type="PROSITE" id="PS50262"/>
    </source>
</evidence>
<evidence type="ECO:0000313" key="12">
    <source>
        <dbReference type="Proteomes" id="UP000887565"/>
    </source>
</evidence>
<evidence type="ECO:0000256" key="1">
    <source>
        <dbReference type="ARBA" id="ARBA00004651"/>
    </source>
</evidence>
<reference evidence="13" key="1">
    <citation type="submission" date="2022-11" db="UniProtKB">
        <authorList>
            <consortium name="WormBaseParasite"/>
        </authorList>
    </citation>
    <scope>IDENTIFICATION</scope>
</reference>
<feature type="signal peptide" evidence="10">
    <location>
        <begin position="1"/>
        <end position="23"/>
    </location>
</feature>
<dbReference type="GO" id="GO:0004930">
    <property type="term" value="F:G protein-coupled receptor activity"/>
    <property type="evidence" value="ECO:0007669"/>
    <property type="project" value="UniProtKB-KW"/>
</dbReference>
<evidence type="ECO:0000256" key="4">
    <source>
        <dbReference type="ARBA" id="ARBA00022989"/>
    </source>
</evidence>
<sequence length="122" mass="13690">MISTKSEFLSVLLIVTLIQTETAVVVQKKSSVYQNPFLALNGGGGGGSPMLTNLLSSHGSKLREKLLYLKERKAIKTISVVVFGFIICWLPFFVVYIAELVCDFHEPQLATRISNWMIRNER</sequence>
<proteinExistence type="predicted"/>
<keyword evidence="3 9" id="KW-0812">Transmembrane</keyword>
<feature type="domain" description="G-protein coupled receptors family 1 profile" evidence="11">
    <location>
        <begin position="1"/>
        <end position="122"/>
    </location>
</feature>
<feature type="transmembrane region" description="Helical" evidence="9">
    <location>
        <begin position="77"/>
        <end position="98"/>
    </location>
</feature>
<keyword evidence="7" id="KW-0675">Receptor</keyword>
<evidence type="ECO:0000313" key="13">
    <source>
        <dbReference type="WBParaSite" id="nRc.2.0.1.t10605-RA"/>
    </source>
</evidence>
<evidence type="ECO:0000256" key="5">
    <source>
        <dbReference type="ARBA" id="ARBA00023040"/>
    </source>
</evidence>
<keyword evidence="10" id="KW-0732">Signal</keyword>
<evidence type="ECO:0000256" key="3">
    <source>
        <dbReference type="ARBA" id="ARBA00022692"/>
    </source>
</evidence>
<keyword evidence="2" id="KW-1003">Cell membrane</keyword>
<keyword evidence="8" id="KW-0807">Transducer</keyword>
<name>A0A915I8W4_ROMCU</name>
<keyword evidence="6 9" id="KW-0472">Membrane</keyword>
<comment type="subcellular location">
    <subcellularLocation>
        <location evidence="1">Cell membrane</location>
        <topology evidence="1">Multi-pass membrane protein</topology>
    </subcellularLocation>
</comment>
<evidence type="ECO:0000256" key="9">
    <source>
        <dbReference type="SAM" id="Phobius"/>
    </source>
</evidence>
<dbReference type="PANTHER" id="PTHR24248">
    <property type="entry name" value="ADRENERGIC RECEPTOR-RELATED G-PROTEIN COUPLED RECEPTOR"/>
    <property type="match status" value="1"/>
</dbReference>
<dbReference type="GO" id="GO:0005886">
    <property type="term" value="C:plasma membrane"/>
    <property type="evidence" value="ECO:0007669"/>
    <property type="project" value="UniProtKB-SubCell"/>
</dbReference>
<dbReference type="Proteomes" id="UP000887565">
    <property type="component" value="Unplaced"/>
</dbReference>
<dbReference type="InterPro" id="IPR017452">
    <property type="entry name" value="GPCR_Rhodpsn_7TM"/>
</dbReference>
<accession>A0A915I8W4</accession>
<keyword evidence="12" id="KW-1185">Reference proteome</keyword>
<evidence type="ECO:0000256" key="6">
    <source>
        <dbReference type="ARBA" id="ARBA00023136"/>
    </source>
</evidence>
<dbReference type="Gene3D" id="1.20.1070.10">
    <property type="entry name" value="Rhodopsin 7-helix transmembrane proteins"/>
    <property type="match status" value="1"/>
</dbReference>
<dbReference type="InterPro" id="IPR000276">
    <property type="entry name" value="GPCR_Rhodpsn"/>
</dbReference>
<evidence type="ECO:0000256" key="7">
    <source>
        <dbReference type="ARBA" id="ARBA00023170"/>
    </source>
</evidence>
<dbReference type="SUPFAM" id="SSF81321">
    <property type="entry name" value="Family A G protein-coupled receptor-like"/>
    <property type="match status" value="1"/>
</dbReference>
<evidence type="ECO:0000256" key="2">
    <source>
        <dbReference type="ARBA" id="ARBA00022475"/>
    </source>
</evidence>
<feature type="chain" id="PRO_5036884992" evidence="10">
    <location>
        <begin position="24"/>
        <end position="122"/>
    </location>
</feature>
<dbReference type="AlphaFoldDB" id="A0A915I8W4"/>
<organism evidence="12 13">
    <name type="scientific">Romanomermis culicivorax</name>
    <name type="common">Nematode worm</name>
    <dbReference type="NCBI Taxonomy" id="13658"/>
    <lineage>
        <taxon>Eukaryota</taxon>
        <taxon>Metazoa</taxon>
        <taxon>Ecdysozoa</taxon>
        <taxon>Nematoda</taxon>
        <taxon>Enoplea</taxon>
        <taxon>Dorylaimia</taxon>
        <taxon>Mermithida</taxon>
        <taxon>Mermithoidea</taxon>
        <taxon>Mermithidae</taxon>
        <taxon>Romanomermis</taxon>
    </lineage>
</organism>
<dbReference type="Pfam" id="PF00001">
    <property type="entry name" value="7tm_1"/>
    <property type="match status" value="1"/>
</dbReference>
<keyword evidence="5" id="KW-0297">G-protein coupled receptor</keyword>
<dbReference type="WBParaSite" id="nRc.2.0.1.t10605-RA">
    <property type="protein sequence ID" value="nRc.2.0.1.t10605-RA"/>
    <property type="gene ID" value="nRc.2.0.1.g10605"/>
</dbReference>
<keyword evidence="4 9" id="KW-1133">Transmembrane helix</keyword>
<evidence type="ECO:0000256" key="10">
    <source>
        <dbReference type="SAM" id="SignalP"/>
    </source>
</evidence>
<protein>
    <submittedName>
        <fullName evidence="13">G-protein coupled receptors family 1 profile domain-containing protein</fullName>
    </submittedName>
</protein>
<dbReference type="PROSITE" id="PS50262">
    <property type="entry name" value="G_PROTEIN_RECEP_F1_2"/>
    <property type="match status" value="1"/>
</dbReference>